<evidence type="ECO:0000256" key="17">
    <source>
        <dbReference type="ARBA" id="ARBA00066458"/>
    </source>
</evidence>
<evidence type="ECO:0000256" key="2">
    <source>
        <dbReference type="ARBA" id="ARBA00001970"/>
    </source>
</evidence>
<keyword evidence="5" id="KW-0813">Transport</keyword>
<dbReference type="Gene3D" id="3.20.20.70">
    <property type="entry name" value="Aldolase class I"/>
    <property type="match status" value="1"/>
</dbReference>
<dbReference type="CDD" id="cd02922">
    <property type="entry name" value="FCB2_FMN"/>
    <property type="match status" value="1"/>
</dbReference>
<dbReference type="InterPro" id="IPR008259">
    <property type="entry name" value="FMN_hydac_DH_AS"/>
</dbReference>
<comment type="catalytic activity">
    <reaction evidence="14">
        <text>(S)-lactate + 2 Fe(III)-[cytochrome c] = 2 Fe(II)-[cytochrome c] + pyruvate + 2 H(+)</text>
        <dbReference type="Rhea" id="RHEA:19909"/>
        <dbReference type="Rhea" id="RHEA-COMP:10350"/>
        <dbReference type="Rhea" id="RHEA-COMP:14399"/>
        <dbReference type="ChEBI" id="CHEBI:15361"/>
        <dbReference type="ChEBI" id="CHEBI:15378"/>
        <dbReference type="ChEBI" id="CHEBI:16651"/>
        <dbReference type="ChEBI" id="CHEBI:29033"/>
        <dbReference type="ChEBI" id="CHEBI:29034"/>
        <dbReference type="EC" id="1.1.2.3"/>
    </reaction>
    <physiologicalReaction direction="left-to-right" evidence="14">
        <dbReference type="Rhea" id="RHEA:19910"/>
    </physiologicalReaction>
</comment>
<proteinExistence type="inferred from homology"/>
<keyword evidence="10" id="KW-0809">Transit peptide</keyword>
<keyword evidence="6" id="KW-0349">Heme</keyword>
<name>A0A0D6EHJ7_SPOSA</name>
<evidence type="ECO:0000256" key="1">
    <source>
        <dbReference type="ARBA" id="ARBA00001917"/>
    </source>
</evidence>
<keyword evidence="8" id="KW-0288">FMN</keyword>
<comment type="similarity">
    <text evidence="15">In the C-terminal section; belongs to the FMN-dependent alpha-hydroxy acid dehydrogenase family.</text>
</comment>
<dbReference type="AlphaFoldDB" id="A0A0D6EHJ7"/>
<dbReference type="EMBL" id="CENE01000003">
    <property type="protein sequence ID" value="CEQ39434.1"/>
    <property type="molecule type" value="Genomic_DNA"/>
</dbReference>
<dbReference type="PANTHER" id="PTHR10578">
    <property type="entry name" value="S -2-HYDROXY-ACID OXIDASE-RELATED"/>
    <property type="match status" value="1"/>
</dbReference>
<evidence type="ECO:0000256" key="9">
    <source>
        <dbReference type="ARBA" id="ARBA00022723"/>
    </source>
</evidence>
<comment type="cofactor">
    <cofactor evidence="2">
        <name>heme b</name>
        <dbReference type="ChEBI" id="CHEBI:60344"/>
    </cofactor>
</comment>
<evidence type="ECO:0000256" key="13">
    <source>
        <dbReference type="ARBA" id="ARBA00023128"/>
    </source>
</evidence>
<evidence type="ECO:0000256" key="16">
    <source>
        <dbReference type="ARBA" id="ARBA00061589"/>
    </source>
</evidence>
<dbReference type="GO" id="GO:0004460">
    <property type="term" value="F:L-lactate dehydrogenase (cytochrome) activity"/>
    <property type="evidence" value="ECO:0007669"/>
    <property type="project" value="UniProtKB-EC"/>
</dbReference>
<dbReference type="InterPro" id="IPR037396">
    <property type="entry name" value="FMN_HAD"/>
</dbReference>
<organism evidence="25 26">
    <name type="scientific">Sporidiobolus salmonicolor</name>
    <name type="common">Yeast-like fungus</name>
    <name type="synonym">Sporobolomyces salmonicolor</name>
    <dbReference type="NCBI Taxonomy" id="5005"/>
    <lineage>
        <taxon>Eukaryota</taxon>
        <taxon>Fungi</taxon>
        <taxon>Dikarya</taxon>
        <taxon>Basidiomycota</taxon>
        <taxon>Pucciniomycotina</taxon>
        <taxon>Microbotryomycetes</taxon>
        <taxon>Sporidiobolales</taxon>
        <taxon>Sporidiobolaceae</taxon>
        <taxon>Sporobolomyces</taxon>
    </lineage>
</organism>
<dbReference type="PROSITE" id="PS50255">
    <property type="entry name" value="CYTOCHROME_B5_2"/>
    <property type="match status" value="1"/>
</dbReference>
<dbReference type="InterPro" id="IPR036400">
    <property type="entry name" value="Cyt_B5-like_heme/steroid_sf"/>
</dbReference>
<evidence type="ECO:0000256" key="21">
    <source>
        <dbReference type="ARBA" id="ARBA00078938"/>
    </source>
</evidence>
<evidence type="ECO:0000256" key="22">
    <source>
        <dbReference type="SAM" id="MobiDB-lite"/>
    </source>
</evidence>
<keyword evidence="13" id="KW-0496">Mitochondrion</keyword>
<dbReference type="Gene3D" id="3.10.120.10">
    <property type="entry name" value="Cytochrome b5-like heme/steroid binding domain"/>
    <property type="match status" value="1"/>
</dbReference>
<comment type="subunit">
    <text evidence="4">Homotetramer.</text>
</comment>
<feature type="compositionally biased region" description="Basic and acidic residues" evidence="22">
    <location>
        <begin position="289"/>
        <end position="300"/>
    </location>
</feature>
<keyword evidence="7" id="KW-0285">Flavoprotein</keyword>
<evidence type="ECO:0000256" key="11">
    <source>
        <dbReference type="ARBA" id="ARBA00023002"/>
    </source>
</evidence>
<feature type="domain" description="FMN hydroxy acid dehydrogenase" evidence="24">
    <location>
        <begin position="147"/>
        <end position="497"/>
    </location>
</feature>
<sequence length="517" mass="56226">MLDGAEVAKHNKDDDLWMIINGKVYDLTEFAPSHPGGMRILLKYAGKDATEEYEPIHPPGTIEEALSPDKHLGDVDMSTVEKVLEEVKAPAVVTGEAPPTLGGCLNLDDIERAAERLLKPKAWGQFRLRLVVALKKYYTHSRLDRTAYYRSAADDELTHNWNHDSFASVRLRPRVMRDVTQVDLSTTILGHKSTLPFFIAPAAMGRLAHPEGEKCLARVAALHGIPYAISANASVGFEEIASQAQEGQTLFYQLYVNKDRAKTEAQLKRVAKAGYKAIIVTVDAPVAGKRERDERSKLDDEATADPNIQKAVASTAPDAPDRPQQPPSEPAQGLAQIMGNYVDSALAWTDLAWIRRASGGLPIVVKGIQCAEDAALAAHHGANGIILSNHGGRQLEGAPSSLETLLEIRKFEPDVLDQVEVYCDGGYRRGTDIIKALALGARAVGIGRPFMYSLVFGDDGVNQVATILRDELAQNVRLIGATQLGELHPALVNAAALEQNVYDGPYQSPVLKVMAKL</sequence>
<evidence type="ECO:0000256" key="14">
    <source>
        <dbReference type="ARBA" id="ARBA00052399"/>
    </source>
</evidence>
<keyword evidence="12" id="KW-0408">Iron</keyword>
<protein>
    <recommendedName>
        <fullName evidence="18">L-lactate dehydrogenase (cytochrome)</fullName>
        <ecNumber evidence="17">1.1.2.3</ecNumber>
    </recommendedName>
    <alternativeName>
        <fullName evidence="20">Cytochrome b2</fullName>
    </alternativeName>
    <alternativeName>
        <fullName evidence="19">Flavocytochrome b2</fullName>
    </alternativeName>
    <alternativeName>
        <fullName evidence="21">L-lactate ferricytochrome c oxidoreductase</fullName>
    </alternativeName>
</protein>
<evidence type="ECO:0000256" key="15">
    <source>
        <dbReference type="ARBA" id="ARBA00061137"/>
    </source>
</evidence>
<comment type="subcellular location">
    <subcellularLocation>
        <location evidence="3">Mitochondrion intermembrane space</location>
    </subcellularLocation>
</comment>
<keyword evidence="11" id="KW-0560">Oxidoreductase</keyword>
<dbReference type="PROSITE" id="PS00557">
    <property type="entry name" value="FMN_HYDROXY_ACID_DH_1"/>
    <property type="match status" value="1"/>
</dbReference>
<comment type="cofactor">
    <cofactor evidence="1">
        <name>FMN</name>
        <dbReference type="ChEBI" id="CHEBI:58210"/>
    </cofactor>
</comment>
<dbReference type="Pfam" id="PF00173">
    <property type="entry name" value="Cyt-b5"/>
    <property type="match status" value="1"/>
</dbReference>
<dbReference type="Pfam" id="PF01070">
    <property type="entry name" value="FMN_dh"/>
    <property type="match status" value="1"/>
</dbReference>
<evidence type="ECO:0000256" key="6">
    <source>
        <dbReference type="ARBA" id="ARBA00022617"/>
    </source>
</evidence>
<feature type="domain" description="Cytochrome b5 heme-binding" evidence="23">
    <location>
        <begin position="1"/>
        <end position="76"/>
    </location>
</feature>
<keyword evidence="9" id="KW-0479">Metal-binding</keyword>
<dbReference type="InterPro" id="IPR013785">
    <property type="entry name" value="Aldolase_TIM"/>
</dbReference>
<dbReference type="GO" id="GO:0005758">
    <property type="term" value="C:mitochondrial intermembrane space"/>
    <property type="evidence" value="ECO:0007669"/>
    <property type="project" value="UniProtKB-SubCell"/>
</dbReference>
<dbReference type="PRINTS" id="PR00363">
    <property type="entry name" value="CYTOCHROMEB5"/>
</dbReference>
<dbReference type="FunFam" id="3.10.120.10:FF:000009">
    <property type="entry name" value="Cytochrome b2, mitochondrial, putative"/>
    <property type="match status" value="1"/>
</dbReference>
<feature type="region of interest" description="Disordered" evidence="22">
    <location>
        <begin position="289"/>
        <end position="308"/>
    </location>
</feature>
<gene>
    <name evidence="25" type="primary">SPOSA6832_00938</name>
</gene>
<evidence type="ECO:0000256" key="8">
    <source>
        <dbReference type="ARBA" id="ARBA00022643"/>
    </source>
</evidence>
<evidence type="ECO:0000256" key="18">
    <source>
        <dbReference type="ARBA" id="ARBA00068515"/>
    </source>
</evidence>
<dbReference type="InterPro" id="IPR000262">
    <property type="entry name" value="FMN-dep_DH"/>
</dbReference>
<accession>A0A0D6EHJ7</accession>
<evidence type="ECO:0000259" key="24">
    <source>
        <dbReference type="PROSITE" id="PS51349"/>
    </source>
</evidence>
<evidence type="ECO:0000256" key="20">
    <source>
        <dbReference type="ARBA" id="ARBA00078774"/>
    </source>
</evidence>
<evidence type="ECO:0000313" key="26">
    <source>
        <dbReference type="Proteomes" id="UP000243876"/>
    </source>
</evidence>
<dbReference type="SUPFAM" id="SSF51395">
    <property type="entry name" value="FMN-linked oxidoreductases"/>
    <property type="match status" value="1"/>
</dbReference>
<dbReference type="PROSITE" id="PS51349">
    <property type="entry name" value="FMN_HYDROXY_ACID_DH_2"/>
    <property type="match status" value="1"/>
</dbReference>
<dbReference type="FunFam" id="3.20.20.70:FF:000062">
    <property type="entry name" value="Cytochrome b2, mitochondrial, putative"/>
    <property type="match status" value="1"/>
</dbReference>
<keyword evidence="26" id="KW-1185">Reference proteome</keyword>
<dbReference type="OrthoDB" id="1925334at2759"/>
<evidence type="ECO:0000256" key="12">
    <source>
        <dbReference type="ARBA" id="ARBA00023004"/>
    </source>
</evidence>
<comment type="similarity">
    <text evidence="16">In the N-terminal section; belongs to the cytochrome b5 family.</text>
</comment>
<feature type="region of interest" description="Disordered" evidence="22">
    <location>
        <begin position="313"/>
        <end position="332"/>
    </location>
</feature>
<dbReference type="GO" id="GO:0046872">
    <property type="term" value="F:metal ion binding"/>
    <property type="evidence" value="ECO:0007669"/>
    <property type="project" value="UniProtKB-KW"/>
</dbReference>
<evidence type="ECO:0000256" key="3">
    <source>
        <dbReference type="ARBA" id="ARBA00004569"/>
    </source>
</evidence>
<dbReference type="SMART" id="SM01117">
    <property type="entry name" value="Cyt-b5"/>
    <property type="match status" value="1"/>
</dbReference>
<dbReference type="EC" id="1.1.2.3" evidence="17"/>
<evidence type="ECO:0000259" key="23">
    <source>
        <dbReference type="PROSITE" id="PS50255"/>
    </source>
</evidence>
<evidence type="ECO:0000256" key="19">
    <source>
        <dbReference type="ARBA" id="ARBA00075949"/>
    </source>
</evidence>
<evidence type="ECO:0000256" key="7">
    <source>
        <dbReference type="ARBA" id="ARBA00022630"/>
    </source>
</evidence>
<dbReference type="InterPro" id="IPR037458">
    <property type="entry name" value="L-MDH/L-LDH_FMN-bd"/>
</dbReference>
<dbReference type="PANTHER" id="PTHR10578:SF104">
    <property type="entry name" value="CYTOCHROME B2, MITOCHONDRIAL-RELATED"/>
    <property type="match status" value="1"/>
</dbReference>
<dbReference type="Proteomes" id="UP000243876">
    <property type="component" value="Unassembled WGS sequence"/>
</dbReference>
<evidence type="ECO:0000256" key="4">
    <source>
        <dbReference type="ARBA" id="ARBA00011881"/>
    </source>
</evidence>
<evidence type="ECO:0000256" key="5">
    <source>
        <dbReference type="ARBA" id="ARBA00022448"/>
    </source>
</evidence>
<dbReference type="SUPFAM" id="SSF55856">
    <property type="entry name" value="Cytochrome b5-like heme/steroid binding domain"/>
    <property type="match status" value="1"/>
</dbReference>
<evidence type="ECO:0000313" key="25">
    <source>
        <dbReference type="EMBL" id="CEQ39434.1"/>
    </source>
</evidence>
<evidence type="ECO:0000256" key="10">
    <source>
        <dbReference type="ARBA" id="ARBA00022946"/>
    </source>
</evidence>
<reference evidence="26" key="1">
    <citation type="submission" date="2015-02" db="EMBL/GenBank/DDBJ databases">
        <authorList>
            <person name="Gon?alves P."/>
        </authorList>
    </citation>
    <scope>NUCLEOTIDE SEQUENCE [LARGE SCALE GENOMIC DNA]</scope>
</reference>
<dbReference type="InterPro" id="IPR001199">
    <property type="entry name" value="Cyt_B5-like_heme/steroid-bd"/>
</dbReference>